<dbReference type="RefSeq" id="WP_327794213.1">
    <property type="nucleotide sequence ID" value="NZ_JADQAZ010000002.1"/>
</dbReference>
<dbReference type="GO" id="GO:0016020">
    <property type="term" value="C:membrane"/>
    <property type="evidence" value="ECO:0007669"/>
    <property type="project" value="InterPro"/>
</dbReference>
<protein>
    <submittedName>
        <fullName evidence="2">AbrB family transcriptional regulator</fullName>
    </submittedName>
</protein>
<keyword evidence="1" id="KW-0472">Membrane</keyword>
<proteinExistence type="predicted"/>
<keyword evidence="3" id="KW-1185">Reference proteome</keyword>
<dbReference type="InterPro" id="IPR007820">
    <property type="entry name" value="AbrB_fam"/>
</dbReference>
<dbReference type="PANTHER" id="PTHR38457:SF1">
    <property type="entry name" value="REGULATOR ABRB-RELATED"/>
    <property type="match status" value="1"/>
</dbReference>
<dbReference type="GO" id="GO:0010468">
    <property type="term" value="P:regulation of gene expression"/>
    <property type="evidence" value="ECO:0007669"/>
    <property type="project" value="InterPro"/>
</dbReference>
<reference evidence="2 3" key="1">
    <citation type="journal article" date="2021" name="Arch. Microbiol.">
        <title>Harenicola maris gen. nov., sp. nov. isolated from the Sea of Japan shallow sediments.</title>
        <authorList>
            <person name="Romanenko L.A."/>
            <person name="Kurilenko V.V."/>
            <person name="Chernysheva N.Y."/>
            <person name="Tekutyeva L.A."/>
            <person name="Velansky P.V."/>
            <person name="Svetashev V.I."/>
            <person name="Isaeva M.P."/>
        </authorList>
    </citation>
    <scope>NUCLEOTIDE SEQUENCE [LARGE SCALE GENOMIC DNA]</scope>
    <source>
        <strain evidence="2 3">KMM 3653</strain>
    </source>
</reference>
<keyword evidence="1" id="KW-1133">Transmembrane helix</keyword>
<evidence type="ECO:0000313" key="2">
    <source>
        <dbReference type="EMBL" id="MBT0957997.1"/>
    </source>
</evidence>
<name>A0AAP2CP39_9RHOB</name>
<dbReference type="EMBL" id="JADQAZ010000002">
    <property type="protein sequence ID" value="MBT0957997.1"/>
    <property type="molecule type" value="Genomic_DNA"/>
</dbReference>
<feature type="transmembrane region" description="Helical" evidence="1">
    <location>
        <begin position="181"/>
        <end position="198"/>
    </location>
</feature>
<comment type="caution">
    <text evidence="2">The sequence shown here is derived from an EMBL/GenBank/DDBJ whole genome shotgun (WGS) entry which is preliminary data.</text>
</comment>
<dbReference type="Proteomes" id="UP001315686">
    <property type="component" value="Unassembled WGS sequence"/>
</dbReference>
<sequence>MIIPRLTTFIVAAIGVAVFMVLNLPLPWLLGPIGACLAAALAGLPMKGIGPVNEGMRTILGVAVGATFTPALLVSMMGMWPTLLAIPVMILAIGAVGVPYFHRLWGYDFPTSYYSTMPGGLQDMLVFGEEAGGNVRALSLIHATRVLVIVSALPFILSYIWDADLSNPPGEPASSLPPHEMLLMVASGLIGWLGAKRLGMFGASILGPLILTAALSLLGFLHHRPPAEAIWTAQFFIGMTVGVKYAGITLPEIRRDMMAGLGFCGILIVLTLVFVEALTLLNLSPPMETLLAFAPGGQAELTVLALIVGADMAFVVAHHVLRIFIVILGAPLFARLYKNKP</sequence>
<feature type="transmembrane region" description="Helical" evidence="1">
    <location>
        <begin position="58"/>
        <end position="77"/>
    </location>
</feature>
<gene>
    <name evidence="2" type="ORF">IV417_11425</name>
</gene>
<feature type="transmembrane region" description="Helical" evidence="1">
    <location>
        <begin position="5"/>
        <end position="22"/>
    </location>
</feature>
<feature type="transmembrane region" description="Helical" evidence="1">
    <location>
        <begin position="205"/>
        <end position="223"/>
    </location>
</feature>
<feature type="transmembrane region" description="Helical" evidence="1">
    <location>
        <begin position="229"/>
        <end position="247"/>
    </location>
</feature>
<evidence type="ECO:0000256" key="1">
    <source>
        <dbReference type="SAM" id="Phobius"/>
    </source>
</evidence>
<accession>A0AAP2CP39</accession>
<evidence type="ECO:0000313" key="3">
    <source>
        <dbReference type="Proteomes" id="UP001315686"/>
    </source>
</evidence>
<dbReference type="Pfam" id="PF05145">
    <property type="entry name" value="AbrB"/>
    <property type="match status" value="1"/>
</dbReference>
<dbReference type="PIRSF" id="PIRSF038991">
    <property type="entry name" value="Protein_AbrB"/>
    <property type="match status" value="1"/>
</dbReference>
<feature type="transmembrane region" description="Helical" evidence="1">
    <location>
        <begin position="143"/>
        <end position="161"/>
    </location>
</feature>
<dbReference type="PANTHER" id="PTHR38457">
    <property type="entry name" value="REGULATOR ABRB-RELATED"/>
    <property type="match status" value="1"/>
</dbReference>
<dbReference type="AlphaFoldDB" id="A0AAP2CP39"/>
<feature type="transmembrane region" description="Helical" evidence="1">
    <location>
        <begin position="83"/>
        <end position="101"/>
    </location>
</feature>
<feature type="transmembrane region" description="Helical" evidence="1">
    <location>
        <begin position="259"/>
        <end position="281"/>
    </location>
</feature>
<feature type="transmembrane region" description="Helical" evidence="1">
    <location>
        <begin position="301"/>
        <end position="334"/>
    </location>
</feature>
<keyword evidence="1" id="KW-0812">Transmembrane</keyword>
<organism evidence="2 3">
    <name type="scientific">Harenicola maris</name>
    <dbReference type="NCBI Taxonomy" id="2841044"/>
    <lineage>
        <taxon>Bacteria</taxon>
        <taxon>Pseudomonadati</taxon>
        <taxon>Pseudomonadota</taxon>
        <taxon>Alphaproteobacteria</taxon>
        <taxon>Rhodobacterales</taxon>
        <taxon>Paracoccaceae</taxon>
        <taxon>Harenicola</taxon>
    </lineage>
</organism>
<feature type="transmembrane region" description="Helical" evidence="1">
    <location>
        <begin position="28"/>
        <end position="46"/>
    </location>
</feature>